<name>A0AA35PF56_9SAUR</name>
<evidence type="ECO:0000259" key="7">
    <source>
        <dbReference type="PROSITE" id="PS50089"/>
    </source>
</evidence>
<dbReference type="PROSITE" id="PS00518">
    <property type="entry name" value="ZF_RING_1"/>
    <property type="match status" value="1"/>
</dbReference>
<evidence type="ECO:0000256" key="3">
    <source>
        <dbReference type="ARBA" id="ARBA00022833"/>
    </source>
</evidence>
<feature type="domain" description="B box-type" evidence="8">
    <location>
        <begin position="155"/>
        <end position="201"/>
    </location>
</feature>
<dbReference type="GO" id="GO:0008630">
    <property type="term" value="P:intrinsic apoptotic signaling pathway in response to DNA damage"/>
    <property type="evidence" value="ECO:0007669"/>
    <property type="project" value="TreeGrafter"/>
</dbReference>
<feature type="domain" description="RING-type" evidence="7">
    <location>
        <begin position="23"/>
        <end position="60"/>
    </location>
</feature>
<keyword evidence="3" id="KW-0862">Zinc</keyword>
<dbReference type="AlphaFoldDB" id="A0AA35PF56"/>
<dbReference type="PROSITE" id="PS50119">
    <property type="entry name" value="ZF_BBOX"/>
    <property type="match status" value="1"/>
</dbReference>
<dbReference type="GO" id="GO:0008270">
    <property type="term" value="F:zinc ion binding"/>
    <property type="evidence" value="ECO:0007669"/>
    <property type="project" value="UniProtKB-KW"/>
</dbReference>
<protein>
    <submittedName>
        <fullName evidence="9">Protein PML-like isoform X2</fullName>
    </submittedName>
</protein>
<dbReference type="SUPFAM" id="SSF57850">
    <property type="entry name" value="RING/U-box"/>
    <property type="match status" value="1"/>
</dbReference>
<sequence length="806" mass="90699">MAQATSASLSESQEMGELQFLLCESCHGEVQSPKLLPCLHNLCTQCLKENQPSGHCAICRSPYSLPELKPNMLFANLQSQLSIFQKISQGQDLACSCSSEREAVFWCSECDWHFCDGVCFTNHERVKKNSLHEVKTLKNLQGMSSAKFLAESRKQSVMNCPKKTHNNDAARVYCNECKRPMCVVCATLDSKHQSQHCEIPDEIKRMQNELQSMQRELKKSNHSETYRSLQELVASMEKTRNETRELIQQQIAKMVKVLQEKEAKFLAEVEDQHQQQVKDVERGLKDVEGLVKRIASSEQLVEKMQLYASDQVVLEMQPYIKCSLEKLRDNQPPAVNFQIQARDFAEVKAQLQALYERVTKAREAVPGGPETAPNQGGSEKQPPRHRLNAVARKTDASDSDGPSSSSSNASTSNLGRLAKSPAKRNCAYLERAVQTPTKVVKMEHDYDGARSRQLPSNRRLEQTWTSSQSPGCSPSAGSRDKAGEGMDSSKWPPRSDPELSESGDAPVSISSGDEVTDDESVESSLLQDIRNRSQNSQEERQRQEFQLGQGTMVFFDLKLLPGDILHLVALAEEAYCCSVMIRPLLPSSGGDARSKFSETGLEGFLDYVCSLSLPILVGYDIWSVDHLPALVDALQAINKEERFKASIFGFIDALPLIKEKFPELPSYTLKSLDYTYRWGDLNDTRADDCAKALKDLCTVLEVNPVMEKRTVVAYSNIQSYASLRPLLLQKLLSEPSAKTLALHNVCLTMLQHIYQEDPERGLSKLCRFLNRHRKDKEEKIQKLSKIRFYFQQLQSAAWHLLPEATS</sequence>
<reference evidence="9" key="1">
    <citation type="submission" date="2022-12" db="EMBL/GenBank/DDBJ databases">
        <authorList>
            <person name="Alioto T."/>
            <person name="Alioto T."/>
            <person name="Gomez Garrido J."/>
        </authorList>
    </citation>
    <scope>NUCLEOTIDE SEQUENCE</scope>
</reference>
<dbReference type="Pfam" id="PF25244">
    <property type="entry name" value="PML_C"/>
    <property type="match status" value="1"/>
</dbReference>
<feature type="compositionally biased region" description="Polar residues" evidence="6">
    <location>
        <begin position="462"/>
        <end position="476"/>
    </location>
</feature>
<keyword evidence="1" id="KW-0479">Metal-binding</keyword>
<dbReference type="Gene3D" id="3.30.40.10">
    <property type="entry name" value="Zinc/RING finger domain, C3HC4 (zinc finger)"/>
    <property type="match status" value="1"/>
</dbReference>
<dbReference type="InterPro" id="IPR047153">
    <property type="entry name" value="TRIM45/56/19-like"/>
</dbReference>
<dbReference type="InterPro" id="IPR001841">
    <property type="entry name" value="Znf_RING"/>
</dbReference>
<keyword evidence="5" id="KW-0175">Coiled coil</keyword>
<feature type="compositionally biased region" description="Basic and acidic residues" evidence="6">
    <location>
        <begin position="440"/>
        <end position="450"/>
    </location>
</feature>
<dbReference type="GO" id="GO:0005654">
    <property type="term" value="C:nucleoplasm"/>
    <property type="evidence" value="ECO:0007669"/>
    <property type="project" value="TreeGrafter"/>
</dbReference>
<dbReference type="InterPro" id="IPR017907">
    <property type="entry name" value="Znf_RING_CS"/>
</dbReference>
<dbReference type="InterPro" id="IPR013083">
    <property type="entry name" value="Znf_RING/FYVE/PHD"/>
</dbReference>
<feature type="coiled-coil region" evidence="5">
    <location>
        <begin position="203"/>
        <end position="264"/>
    </location>
</feature>
<accession>A0AA35PF56</accession>
<dbReference type="Pfam" id="PF12126">
    <property type="entry name" value="PML_CC"/>
    <property type="match status" value="1"/>
</dbReference>
<proteinExistence type="predicted"/>
<evidence type="ECO:0000313" key="9">
    <source>
        <dbReference type="EMBL" id="CAI5783655.1"/>
    </source>
</evidence>
<dbReference type="InterPro" id="IPR021978">
    <property type="entry name" value="PML-like_CC"/>
</dbReference>
<dbReference type="InterPro" id="IPR057617">
    <property type="entry name" value="PML_C"/>
</dbReference>
<evidence type="ECO:0000256" key="6">
    <source>
        <dbReference type="SAM" id="MobiDB-lite"/>
    </source>
</evidence>
<evidence type="ECO:0000313" key="10">
    <source>
        <dbReference type="Proteomes" id="UP001178461"/>
    </source>
</evidence>
<feature type="region of interest" description="Disordered" evidence="6">
    <location>
        <begin position="362"/>
        <end position="421"/>
    </location>
</feature>
<dbReference type="Gene3D" id="3.30.160.60">
    <property type="entry name" value="Classic Zinc Finger"/>
    <property type="match status" value="1"/>
</dbReference>
<evidence type="ECO:0000256" key="5">
    <source>
        <dbReference type="SAM" id="Coils"/>
    </source>
</evidence>
<evidence type="ECO:0000256" key="1">
    <source>
        <dbReference type="ARBA" id="ARBA00022723"/>
    </source>
</evidence>
<dbReference type="InterPro" id="IPR000315">
    <property type="entry name" value="Znf_B-box"/>
</dbReference>
<dbReference type="PANTHER" id="PTHR25462:SF302">
    <property type="entry name" value="PROTEIN PML"/>
    <property type="match status" value="1"/>
</dbReference>
<dbReference type="PANTHER" id="PTHR25462">
    <property type="entry name" value="BONUS, ISOFORM C-RELATED"/>
    <property type="match status" value="1"/>
</dbReference>
<dbReference type="GO" id="GO:0045087">
    <property type="term" value="P:innate immune response"/>
    <property type="evidence" value="ECO:0007669"/>
    <property type="project" value="TreeGrafter"/>
</dbReference>
<dbReference type="PROSITE" id="PS50089">
    <property type="entry name" value="ZF_RING_2"/>
    <property type="match status" value="1"/>
</dbReference>
<keyword evidence="2 4" id="KW-0863">Zinc-finger</keyword>
<dbReference type="GO" id="GO:0044790">
    <property type="term" value="P:suppression of viral release by host"/>
    <property type="evidence" value="ECO:0007669"/>
    <property type="project" value="TreeGrafter"/>
</dbReference>
<dbReference type="SUPFAM" id="SSF57845">
    <property type="entry name" value="B-box zinc-binding domain"/>
    <property type="match status" value="1"/>
</dbReference>
<gene>
    <name evidence="9" type="ORF">PODLI_1B031906</name>
</gene>
<organism evidence="9 10">
    <name type="scientific">Podarcis lilfordi</name>
    <name type="common">Lilford's wall lizard</name>
    <dbReference type="NCBI Taxonomy" id="74358"/>
    <lineage>
        <taxon>Eukaryota</taxon>
        <taxon>Metazoa</taxon>
        <taxon>Chordata</taxon>
        <taxon>Craniata</taxon>
        <taxon>Vertebrata</taxon>
        <taxon>Euteleostomi</taxon>
        <taxon>Lepidosauria</taxon>
        <taxon>Squamata</taxon>
        <taxon>Bifurcata</taxon>
        <taxon>Unidentata</taxon>
        <taxon>Episquamata</taxon>
        <taxon>Laterata</taxon>
        <taxon>Lacertibaenia</taxon>
        <taxon>Lacertidae</taxon>
        <taxon>Podarcis</taxon>
    </lineage>
</organism>
<evidence type="ECO:0000259" key="8">
    <source>
        <dbReference type="PROSITE" id="PS50119"/>
    </source>
</evidence>
<evidence type="ECO:0000256" key="4">
    <source>
        <dbReference type="PROSITE-ProRule" id="PRU00024"/>
    </source>
</evidence>
<feature type="compositionally biased region" description="Low complexity" evidence="6">
    <location>
        <begin position="399"/>
        <end position="413"/>
    </location>
</feature>
<dbReference type="Proteomes" id="UP001178461">
    <property type="component" value="Chromosome 9"/>
</dbReference>
<feature type="region of interest" description="Disordered" evidence="6">
    <location>
        <begin position="440"/>
        <end position="543"/>
    </location>
</feature>
<keyword evidence="10" id="KW-1185">Reference proteome</keyword>
<dbReference type="SMART" id="SM00184">
    <property type="entry name" value="RING"/>
    <property type="match status" value="1"/>
</dbReference>
<dbReference type="EMBL" id="OX395134">
    <property type="protein sequence ID" value="CAI5783655.1"/>
    <property type="molecule type" value="Genomic_DNA"/>
</dbReference>
<evidence type="ECO:0000256" key="2">
    <source>
        <dbReference type="ARBA" id="ARBA00022771"/>
    </source>
</evidence>